<dbReference type="RefSeq" id="WP_036087994.1">
    <property type="nucleotide sequence ID" value="NZ_CBCSHQ010000003.1"/>
</dbReference>
<dbReference type="GeneID" id="58718706"/>
<dbReference type="EMBL" id="JAARYH010000005">
    <property type="protein sequence ID" value="MBC2167487.1"/>
    <property type="molecule type" value="Genomic_DNA"/>
</dbReference>
<name>A0A099VYT0_9LIST</name>
<evidence type="ECO:0000313" key="2">
    <source>
        <dbReference type="EMBL" id="KGL37927.1"/>
    </source>
</evidence>
<protein>
    <submittedName>
        <fullName evidence="2">Uncharacterized protein</fullName>
    </submittedName>
</protein>
<keyword evidence="1" id="KW-0472">Membrane</keyword>
<organism evidence="2 4">
    <name type="scientific">Listeria booriae</name>
    <dbReference type="NCBI Taxonomy" id="1552123"/>
    <lineage>
        <taxon>Bacteria</taxon>
        <taxon>Bacillati</taxon>
        <taxon>Bacillota</taxon>
        <taxon>Bacilli</taxon>
        <taxon>Bacillales</taxon>
        <taxon>Listeriaceae</taxon>
        <taxon>Listeria</taxon>
    </lineage>
</organism>
<dbReference type="AlphaFoldDB" id="A0A099VYT0"/>
<dbReference type="Proteomes" id="UP000519573">
    <property type="component" value="Unassembled WGS sequence"/>
</dbReference>
<comment type="caution">
    <text evidence="2">The sequence shown here is derived from an EMBL/GenBank/DDBJ whole genome shotgun (WGS) entry which is preliminary data.</text>
</comment>
<evidence type="ECO:0000313" key="5">
    <source>
        <dbReference type="Proteomes" id="UP000519573"/>
    </source>
</evidence>
<evidence type="ECO:0000313" key="4">
    <source>
        <dbReference type="Proteomes" id="UP000029844"/>
    </source>
</evidence>
<sequence length="84" mass="9380">MKKYVTVIGFAIGILLVWGLFFGVPLIGYFDSVHRVGWVQTACGTDGCTTPVFIFDVVWMVGMFFGPLVLAFVGLYVWGIRVRK</sequence>
<feature type="transmembrane region" description="Helical" evidence="1">
    <location>
        <begin position="7"/>
        <end position="30"/>
    </location>
</feature>
<reference evidence="3 5" key="2">
    <citation type="submission" date="2020-03" db="EMBL/GenBank/DDBJ databases">
        <title>Soil Listeria distribution.</title>
        <authorList>
            <person name="Liao J."/>
            <person name="Wiedmann M."/>
        </authorList>
    </citation>
    <scope>NUCLEOTIDE SEQUENCE [LARGE SCALE GENOMIC DNA]</scope>
    <source>
        <strain evidence="3 5">FSL L7-0245</strain>
    </source>
</reference>
<reference evidence="2 4" key="1">
    <citation type="submission" date="2014-05" db="EMBL/GenBank/DDBJ databases">
        <title>Novel Listeriaceae from food processing environments.</title>
        <authorList>
            <person name="den Bakker H.C."/>
        </authorList>
    </citation>
    <scope>NUCLEOTIDE SEQUENCE [LARGE SCALE GENOMIC DNA]</scope>
    <source>
        <strain evidence="2 4">FSL A5-0281</strain>
    </source>
</reference>
<dbReference type="STRING" id="1552123.EP57_15315"/>
<keyword evidence="1" id="KW-1133">Transmembrane helix</keyword>
<accession>A0A099VYT0</accession>
<gene>
    <name evidence="2" type="ORF">EP57_15315</name>
    <name evidence="3" type="ORF">HCB26_12975</name>
</gene>
<dbReference type="EMBL" id="JNFA01000030">
    <property type="protein sequence ID" value="KGL37927.1"/>
    <property type="molecule type" value="Genomic_DNA"/>
</dbReference>
<evidence type="ECO:0000313" key="3">
    <source>
        <dbReference type="EMBL" id="MBC2167487.1"/>
    </source>
</evidence>
<feature type="transmembrane region" description="Helical" evidence="1">
    <location>
        <begin position="57"/>
        <end position="78"/>
    </location>
</feature>
<keyword evidence="1" id="KW-0812">Transmembrane</keyword>
<proteinExistence type="predicted"/>
<dbReference type="Proteomes" id="UP000029844">
    <property type="component" value="Unassembled WGS sequence"/>
</dbReference>
<dbReference type="OrthoDB" id="2365469at2"/>
<keyword evidence="4" id="KW-1185">Reference proteome</keyword>
<evidence type="ECO:0000256" key="1">
    <source>
        <dbReference type="SAM" id="Phobius"/>
    </source>
</evidence>
<dbReference type="eggNOG" id="ENOG5033IWC">
    <property type="taxonomic scope" value="Bacteria"/>
</dbReference>